<accession>A0A2H1V1F9</accession>
<evidence type="ECO:0000313" key="1">
    <source>
        <dbReference type="EMBL" id="SOQ34104.1"/>
    </source>
</evidence>
<reference evidence="1" key="1">
    <citation type="submission" date="2016-07" db="EMBL/GenBank/DDBJ databases">
        <authorList>
            <person name="Bretaudeau A."/>
        </authorList>
    </citation>
    <scope>NUCLEOTIDE SEQUENCE</scope>
    <source>
        <strain evidence="1">Rice</strain>
        <tissue evidence="1">Whole body</tissue>
    </source>
</reference>
<sequence>MNTLLIGADSHRMPSPALGEARGSVRLLLTKNHPVLTTAFRARAPVNPLGSPQLRCENDSFTFLALGEARGNVRLLLTKNHPAPTPALRAEAPVNPLGSSQLFKNILRMVQHSACAPAGGCELFPALVLMQMLARVTFISKRCNGSTALHSSDRPSRVDSSGSPSAIAVTSVSLRAQFRFSNVACGGNIDS</sequence>
<name>A0A2H1V1F9_SPOFR</name>
<dbReference type="EMBL" id="ODYU01000028">
    <property type="protein sequence ID" value="SOQ34104.1"/>
    <property type="molecule type" value="Genomic_DNA"/>
</dbReference>
<gene>
    <name evidence="1" type="ORF">SFRICE_008342</name>
</gene>
<dbReference type="AlphaFoldDB" id="A0A2H1V1F9"/>
<protein>
    <submittedName>
        <fullName evidence="1">SFRICE_008342</fullName>
    </submittedName>
</protein>
<proteinExistence type="predicted"/>
<organism evidence="1">
    <name type="scientific">Spodoptera frugiperda</name>
    <name type="common">Fall armyworm</name>
    <dbReference type="NCBI Taxonomy" id="7108"/>
    <lineage>
        <taxon>Eukaryota</taxon>
        <taxon>Metazoa</taxon>
        <taxon>Ecdysozoa</taxon>
        <taxon>Arthropoda</taxon>
        <taxon>Hexapoda</taxon>
        <taxon>Insecta</taxon>
        <taxon>Pterygota</taxon>
        <taxon>Neoptera</taxon>
        <taxon>Endopterygota</taxon>
        <taxon>Lepidoptera</taxon>
        <taxon>Glossata</taxon>
        <taxon>Ditrysia</taxon>
        <taxon>Noctuoidea</taxon>
        <taxon>Noctuidae</taxon>
        <taxon>Amphipyrinae</taxon>
        <taxon>Spodoptera</taxon>
    </lineage>
</organism>